<dbReference type="PROSITE" id="PS51419">
    <property type="entry name" value="RAB"/>
    <property type="match status" value="1"/>
</dbReference>
<reference evidence="3 4" key="1">
    <citation type="submission" date="2014-06" db="EMBL/GenBank/DDBJ databases">
        <authorList>
            <person name="Swart Estienne"/>
        </authorList>
    </citation>
    <scope>NUCLEOTIDE SEQUENCE [LARGE SCALE GENOMIC DNA]</scope>
    <source>
        <strain evidence="3 4">130c</strain>
    </source>
</reference>
<dbReference type="NCBIfam" id="TIGR00231">
    <property type="entry name" value="small_GTP"/>
    <property type="match status" value="1"/>
</dbReference>
<evidence type="ECO:0000256" key="2">
    <source>
        <dbReference type="SAM" id="MobiDB-lite"/>
    </source>
</evidence>
<evidence type="ECO:0000256" key="1">
    <source>
        <dbReference type="ARBA" id="ARBA00022741"/>
    </source>
</evidence>
<feature type="region of interest" description="Disordered" evidence="2">
    <location>
        <begin position="180"/>
        <end position="200"/>
    </location>
</feature>
<dbReference type="OrthoDB" id="63533at2759"/>
<protein>
    <submittedName>
        <fullName evidence="3">Uncharacterized protein</fullName>
    </submittedName>
</protein>
<dbReference type="Pfam" id="PF00071">
    <property type="entry name" value="Ras"/>
    <property type="match status" value="1"/>
</dbReference>
<sequence length="200" mass="22339">MEQKTQASKIVVLGEARVGKTSLTVRFCMGQFDDNQKSTLDASCLENTVNLPNGQQMRLTIWDTAGQERYHALNPVYYRGAEGALIVYDITDMDSFTKVNTWIKELRKYLPYARGVGSEHISTSAKTGAGVIELFSNLSKKIISAQSNKKEEAPKKKMNTRGVLKVNGYADFDPQMNVQLQSNRTSTKAKKKDKDGKKCC</sequence>
<dbReference type="InterPro" id="IPR001806">
    <property type="entry name" value="Small_GTPase"/>
</dbReference>
<dbReference type="InParanoid" id="A0A078AGK8"/>
<dbReference type="SMART" id="SM00173">
    <property type="entry name" value="RAS"/>
    <property type="match status" value="1"/>
</dbReference>
<dbReference type="SMART" id="SM00175">
    <property type="entry name" value="RAB"/>
    <property type="match status" value="1"/>
</dbReference>
<dbReference type="Gene3D" id="3.40.50.300">
    <property type="entry name" value="P-loop containing nucleotide triphosphate hydrolases"/>
    <property type="match status" value="1"/>
</dbReference>
<dbReference type="GO" id="GO:0003924">
    <property type="term" value="F:GTPase activity"/>
    <property type="evidence" value="ECO:0007669"/>
    <property type="project" value="InterPro"/>
</dbReference>
<dbReference type="SMART" id="SM00174">
    <property type="entry name" value="RHO"/>
    <property type="match status" value="1"/>
</dbReference>
<dbReference type="EMBL" id="CCKQ01009903">
    <property type="protein sequence ID" value="CDW81410.1"/>
    <property type="molecule type" value="Genomic_DNA"/>
</dbReference>
<dbReference type="FunFam" id="3.40.50.300:FF:001447">
    <property type="entry name" value="Ras-related protein Rab-1B"/>
    <property type="match status" value="1"/>
</dbReference>
<keyword evidence="4" id="KW-1185">Reference proteome</keyword>
<accession>A0A078AGK8</accession>
<dbReference type="PANTHER" id="PTHR47978">
    <property type="match status" value="1"/>
</dbReference>
<dbReference type="GO" id="GO:0005525">
    <property type="term" value="F:GTP binding"/>
    <property type="evidence" value="ECO:0007669"/>
    <property type="project" value="InterPro"/>
</dbReference>
<proteinExistence type="predicted"/>
<gene>
    <name evidence="3" type="primary">Contig10089.g517</name>
    <name evidence="3" type="ORF">STYLEM_10426</name>
</gene>
<evidence type="ECO:0000313" key="3">
    <source>
        <dbReference type="EMBL" id="CDW81410.1"/>
    </source>
</evidence>
<evidence type="ECO:0000313" key="4">
    <source>
        <dbReference type="Proteomes" id="UP000039865"/>
    </source>
</evidence>
<dbReference type="AlphaFoldDB" id="A0A078AGK8"/>
<dbReference type="OMA" id="NDEQHRN"/>
<dbReference type="InterPro" id="IPR005225">
    <property type="entry name" value="Small_GTP-bd"/>
</dbReference>
<name>A0A078AGK8_STYLE</name>
<dbReference type="SUPFAM" id="SSF52540">
    <property type="entry name" value="P-loop containing nucleoside triphosphate hydrolases"/>
    <property type="match status" value="1"/>
</dbReference>
<organism evidence="3 4">
    <name type="scientific">Stylonychia lemnae</name>
    <name type="common">Ciliate</name>
    <dbReference type="NCBI Taxonomy" id="5949"/>
    <lineage>
        <taxon>Eukaryota</taxon>
        <taxon>Sar</taxon>
        <taxon>Alveolata</taxon>
        <taxon>Ciliophora</taxon>
        <taxon>Intramacronucleata</taxon>
        <taxon>Spirotrichea</taxon>
        <taxon>Stichotrichia</taxon>
        <taxon>Sporadotrichida</taxon>
        <taxon>Oxytrichidae</taxon>
        <taxon>Stylonychinae</taxon>
        <taxon>Stylonychia</taxon>
    </lineage>
</organism>
<dbReference type="Proteomes" id="UP000039865">
    <property type="component" value="Unassembled WGS sequence"/>
</dbReference>
<keyword evidence="1" id="KW-0547">Nucleotide-binding</keyword>
<dbReference type="PROSITE" id="PS51421">
    <property type="entry name" value="RAS"/>
    <property type="match status" value="1"/>
</dbReference>
<dbReference type="PRINTS" id="PR00449">
    <property type="entry name" value="RASTRNSFRMNG"/>
</dbReference>
<dbReference type="InterPro" id="IPR027417">
    <property type="entry name" value="P-loop_NTPase"/>
</dbReference>